<evidence type="ECO:0008006" key="8">
    <source>
        <dbReference type="Google" id="ProtNLM"/>
    </source>
</evidence>
<evidence type="ECO:0000256" key="3">
    <source>
        <dbReference type="SAM" id="SignalP"/>
    </source>
</evidence>
<dbReference type="Proteomes" id="UP000553957">
    <property type="component" value="Unassembled WGS sequence"/>
</dbReference>
<dbReference type="EMBL" id="JACHKF010000001">
    <property type="protein sequence ID" value="MBB6566461.1"/>
    <property type="molecule type" value="Genomic_DNA"/>
</dbReference>
<feature type="signal peptide" evidence="3">
    <location>
        <begin position="1"/>
        <end position="24"/>
    </location>
</feature>
<feature type="region of interest" description="Disordered" evidence="1">
    <location>
        <begin position="189"/>
        <end position="216"/>
    </location>
</feature>
<reference evidence="5 6" key="1">
    <citation type="submission" date="2020-05" db="EMBL/GenBank/DDBJ databases">
        <title>Genome sequence of Kribbella sandramycini ATCC 39419.</title>
        <authorList>
            <person name="Maclea K.S."/>
            <person name="Fair J.L."/>
        </authorList>
    </citation>
    <scope>NUCLEOTIDE SEQUENCE [LARGE SCALE GENOMIC DNA]</scope>
    <source>
        <strain evidence="5 6">ATCC 39419</strain>
    </source>
</reference>
<evidence type="ECO:0000256" key="1">
    <source>
        <dbReference type="SAM" id="MobiDB-lite"/>
    </source>
</evidence>
<evidence type="ECO:0000313" key="4">
    <source>
        <dbReference type="EMBL" id="MBB6566461.1"/>
    </source>
</evidence>
<dbReference type="AlphaFoldDB" id="A0A7Y4L3R2"/>
<proteinExistence type="predicted"/>
<feature type="transmembrane region" description="Helical" evidence="2">
    <location>
        <begin position="135"/>
        <end position="157"/>
    </location>
</feature>
<organism evidence="5 6">
    <name type="scientific">Kribbella sandramycini</name>
    <dbReference type="NCBI Taxonomy" id="60450"/>
    <lineage>
        <taxon>Bacteria</taxon>
        <taxon>Bacillati</taxon>
        <taxon>Actinomycetota</taxon>
        <taxon>Actinomycetes</taxon>
        <taxon>Propionibacteriales</taxon>
        <taxon>Kribbellaceae</taxon>
        <taxon>Kribbella</taxon>
    </lineage>
</organism>
<dbReference type="Proteomes" id="UP000534306">
    <property type="component" value="Unassembled WGS sequence"/>
</dbReference>
<comment type="caution">
    <text evidence="5">The sequence shown here is derived from an EMBL/GenBank/DDBJ whole genome shotgun (WGS) entry which is preliminary data.</text>
</comment>
<evidence type="ECO:0000313" key="6">
    <source>
        <dbReference type="Proteomes" id="UP000534306"/>
    </source>
</evidence>
<keyword evidence="6" id="KW-1185">Reference proteome</keyword>
<feature type="transmembrane region" description="Helical" evidence="2">
    <location>
        <begin position="164"/>
        <end position="186"/>
    </location>
</feature>
<keyword evidence="3" id="KW-0732">Signal</keyword>
<evidence type="ECO:0000313" key="5">
    <source>
        <dbReference type="EMBL" id="NOL42881.1"/>
    </source>
</evidence>
<evidence type="ECO:0000313" key="7">
    <source>
        <dbReference type="Proteomes" id="UP000553957"/>
    </source>
</evidence>
<gene>
    <name evidence="4" type="ORF">HNR71_002098</name>
    <name evidence="5" type="ORF">HPO96_21785</name>
</gene>
<evidence type="ECO:0000256" key="2">
    <source>
        <dbReference type="SAM" id="Phobius"/>
    </source>
</evidence>
<keyword evidence="2" id="KW-0472">Membrane</keyword>
<name>A0A7Y4L3R2_9ACTN</name>
<accession>A0A7Y4L3R2</accession>
<dbReference type="EMBL" id="JABJRC010000005">
    <property type="protein sequence ID" value="NOL42881.1"/>
    <property type="molecule type" value="Genomic_DNA"/>
</dbReference>
<dbReference type="RefSeq" id="WP_171675363.1">
    <property type="nucleotide sequence ID" value="NZ_BAAAGT010000004.1"/>
</dbReference>
<keyword evidence="2" id="KW-0812">Transmembrane</keyword>
<protein>
    <recommendedName>
        <fullName evidence="8">YtkA-like protein</fullName>
    </recommendedName>
</protein>
<feature type="chain" id="PRO_5036217793" description="YtkA-like protein" evidence="3">
    <location>
        <begin position="25"/>
        <end position="454"/>
    </location>
</feature>
<keyword evidence="2" id="KW-1133">Transmembrane helix</keyword>
<reference evidence="4 7" key="2">
    <citation type="submission" date="2020-08" db="EMBL/GenBank/DDBJ databases">
        <title>Sequencing the genomes of 1000 actinobacteria strains.</title>
        <authorList>
            <person name="Klenk H.-P."/>
        </authorList>
    </citation>
    <scope>NUCLEOTIDE SEQUENCE [LARGE SCALE GENOMIC DNA]</scope>
    <source>
        <strain evidence="4 7">DSM 15626</strain>
    </source>
</reference>
<sequence>MLRRLTVIGMLAFLLLLPAAPAAAHGVSPTADLQLAQSFAGNELTVVIRRTPAVPGPLHVDVIAHDPVRPVTLQVSVRELEAQSSGVVRIDRLGMHSLRLGVTAAGAHELTLRVDDEVAVIPFRVLVPGPAGWEYFVYGGFAAAGLFTLGGIACAVVRRPGVRAFAVPQAALVAVAIIASGTTAVLSKDLPPAQPRGALDQPRAYADPADGSAPNGRPYANLTVQAANARTGEPFRLVLRVTDGNTGRPVDDVVAHHAALMHLVLTDQAGNEFRHAHPVRTGPGVYAIEHTARTPGRWFVHAEFERADSGSQLVTGSFSVSGRPLSAVKPTPAEVRLETTRAVAGRPITVTARVSVDGKPASDLQPWLGMAGHLVIRDRSGAYFGHVHELTSMAAAQGRDPAAVPDETVAAEGPDLRFTFSVPTPGRYVAWVQFARGFRIHTVPFQITVSEGQP</sequence>